<accession>A0A2N3YIQ6</accession>
<dbReference type="EMBL" id="PJNE01000001">
    <property type="protein sequence ID" value="PKW26731.1"/>
    <property type="molecule type" value="Genomic_DNA"/>
</dbReference>
<dbReference type="Proteomes" id="UP000233781">
    <property type="component" value="Unassembled WGS sequence"/>
</dbReference>
<evidence type="ECO:0000313" key="6">
    <source>
        <dbReference type="EMBL" id="PKW26731.1"/>
    </source>
</evidence>
<keyword evidence="3" id="KW-0808">Transferase</keyword>
<dbReference type="Pfam" id="PF02353">
    <property type="entry name" value="CMAS"/>
    <property type="match status" value="1"/>
</dbReference>
<gene>
    <name evidence="6" type="ORF">ATL31_1549</name>
</gene>
<evidence type="ECO:0000256" key="5">
    <source>
        <dbReference type="ARBA" id="ARBA00023098"/>
    </source>
</evidence>
<dbReference type="InterPro" id="IPR050723">
    <property type="entry name" value="CFA/CMAS"/>
</dbReference>
<evidence type="ECO:0000256" key="2">
    <source>
        <dbReference type="ARBA" id="ARBA00022603"/>
    </source>
</evidence>
<evidence type="ECO:0000256" key="3">
    <source>
        <dbReference type="ARBA" id="ARBA00022679"/>
    </source>
</evidence>
<keyword evidence="5" id="KW-0443">Lipid metabolism</keyword>
<evidence type="ECO:0000256" key="1">
    <source>
        <dbReference type="ARBA" id="ARBA00010815"/>
    </source>
</evidence>
<evidence type="ECO:0000256" key="4">
    <source>
        <dbReference type="ARBA" id="ARBA00022691"/>
    </source>
</evidence>
<dbReference type="GO" id="GO:0032259">
    <property type="term" value="P:methylation"/>
    <property type="evidence" value="ECO:0007669"/>
    <property type="project" value="UniProtKB-KW"/>
</dbReference>
<organism evidence="6 7">
    <name type="scientific">Phycicoccus duodecadis</name>
    <dbReference type="NCBI Taxonomy" id="173053"/>
    <lineage>
        <taxon>Bacteria</taxon>
        <taxon>Bacillati</taxon>
        <taxon>Actinomycetota</taxon>
        <taxon>Actinomycetes</taxon>
        <taxon>Micrococcales</taxon>
        <taxon>Intrasporangiaceae</taxon>
        <taxon>Phycicoccus</taxon>
    </lineage>
</organism>
<name>A0A2N3YIQ6_9MICO</name>
<keyword evidence="7" id="KW-1185">Reference proteome</keyword>
<evidence type="ECO:0000313" key="7">
    <source>
        <dbReference type="Proteomes" id="UP000233781"/>
    </source>
</evidence>
<dbReference type="AlphaFoldDB" id="A0A2N3YIQ6"/>
<dbReference type="InterPro" id="IPR003333">
    <property type="entry name" value="CMAS"/>
</dbReference>
<dbReference type="OrthoDB" id="9782855at2"/>
<comment type="similarity">
    <text evidence="1">Belongs to the CFA/CMAS family.</text>
</comment>
<protein>
    <submittedName>
        <fullName evidence="6">Cyclopropane-fatty-acyl-phospholipid synthase</fullName>
    </submittedName>
</protein>
<dbReference type="PANTHER" id="PTHR43667:SF1">
    <property type="entry name" value="CYCLOPROPANE-FATTY-ACYL-PHOSPHOLIPID SYNTHASE"/>
    <property type="match status" value="1"/>
</dbReference>
<dbReference type="GO" id="GO:0008610">
    <property type="term" value="P:lipid biosynthetic process"/>
    <property type="evidence" value="ECO:0007669"/>
    <property type="project" value="InterPro"/>
</dbReference>
<keyword evidence="4" id="KW-0949">S-adenosyl-L-methionine</keyword>
<dbReference type="Gene3D" id="3.40.50.150">
    <property type="entry name" value="Vaccinia Virus protein VP39"/>
    <property type="match status" value="1"/>
</dbReference>
<dbReference type="InterPro" id="IPR029063">
    <property type="entry name" value="SAM-dependent_MTases_sf"/>
</dbReference>
<comment type="caution">
    <text evidence="6">The sequence shown here is derived from an EMBL/GenBank/DDBJ whole genome shotgun (WGS) entry which is preliminary data.</text>
</comment>
<reference evidence="6 7" key="1">
    <citation type="submission" date="2017-12" db="EMBL/GenBank/DDBJ databases">
        <title>Sequencing the genomes of 1000 Actinobacteria strains.</title>
        <authorList>
            <person name="Klenk H.-P."/>
        </authorList>
    </citation>
    <scope>NUCLEOTIDE SEQUENCE [LARGE SCALE GENOMIC DNA]</scope>
    <source>
        <strain evidence="6 7">DSM 12806</strain>
    </source>
</reference>
<dbReference type="PIRSF" id="PIRSF003085">
    <property type="entry name" value="CMAS"/>
    <property type="match status" value="1"/>
</dbReference>
<sequence>MTLTDQGTTTPTARSAGIAGRIEAALRPLIAGPLPVRLRAWDGSEAGPADGTLVELRTPQALTRLLWHPGELGAAQAYVTGELEVEGDIGDALDLVRETVAARDIPPLTAARVGRLLPDLVRLARDTGALARPPAPPATQAVIKGRLHSLARDRASISHHYDLSNDFYQFLLDPHMAYSSAFFVDGPDMPLEAAQAAKLDLVCRKVGLTEGTRFLDIGCGWGSLSLYAAEHFGAQVTGVTIAAEQKAFIDARIRERGLEDRVQIQLRDYREIDSGPYDAVASLEMGEHVGEKNYATYASVLHRSVKPGGYVLVQQMSRRGVHPGGGPFIEQFIAPDMTMRPVGETLNYLQDAGFEVRGVHALREHYVWTVDAWHRTLEENWDRAVELIGEEGARVWRLYLVGGSQAFRDNRMGVDQLLLRRPGGPPVVSDPAR</sequence>
<keyword evidence="2" id="KW-0489">Methyltransferase</keyword>
<proteinExistence type="inferred from homology"/>
<dbReference type="CDD" id="cd02440">
    <property type="entry name" value="AdoMet_MTases"/>
    <property type="match status" value="1"/>
</dbReference>
<dbReference type="PANTHER" id="PTHR43667">
    <property type="entry name" value="CYCLOPROPANE-FATTY-ACYL-PHOSPHOLIPID SYNTHASE"/>
    <property type="match status" value="1"/>
</dbReference>
<dbReference type="GO" id="GO:0008168">
    <property type="term" value="F:methyltransferase activity"/>
    <property type="evidence" value="ECO:0007669"/>
    <property type="project" value="UniProtKB-KW"/>
</dbReference>
<dbReference type="RefSeq" id="WP_101395254.1">
    <property type="nucleotide sequence ID" value="NZ_PJNE01000001.1"/>
</dbReference>
<dbReference type="SUPFAM" id="SSF53335">
    <property type="entry name" value="S-adenosyl-L-methionine-dependent methyltransferases"/>
    <property type="match status" value="1"/>
</dbReference>